<dbReference type="AlphaFoldDB" id="A0A364LA33"/>
<dbReference type="InterPro" id="IPR002347">
    <property type="entry name" value="SDR_fam"/>
</dbReference>
<dbReference type="RefSeq" id="XP_040737181.1">
    <property type="nucleotide sequence ID" value="XM_040881510.1"/>
</dbReference>
<dbReference type="GO" id="GO:0016616">
    <property type="term" value="F:oxidoreductase activity, acting on the CH-OH group of donors, NAD or NADP as acceptor"/>
    <property type="evidence" value="ECO:0007669"/>
    <property type="project" value="TreeGrafter"/>
</dbReference>
<dbReference type="SUPFAM" id="SSF51735">
    <property type="entry name" value="NAD(P)-binding Rossmann-fold domains"/>
    <property type="match status" value="1"/>
</dbReference>
<accession>A0A364LA33</accession>
<gene>
    <name evidence="1" type="ORF">BHQ10_008679</name>
</gene>
<dbReference type="EMBL" id="MIKG01000020">
    <property type="protein sequence ID" value="RAO72667.1"/>
    <property type="molecule type" value="Genomic_DNA"/>
</dbReference>
<evidence type="ECO:0008006" key="3">
    <source>
        <dbReference type="Google" id="ProtNLM"/>
    </source>
</evidence>
<dbReference type="Gene3D" id="3.40.50.720">
    <property type="entry name" value="NAD(P)-binding Rossmann-like Domain"/>
    <property type="match status" value="1"/>
</dbReference>
<dbReference type="Proteomes" id="UP000249363">
    <property type="component" value="Unassembled WGS sequence"/>
</dbReference>
<keyword evidence="2" id="KW-1185">Reference proteome</keyword>
<dbReference type="GeneID" id="63797893"/>
<comment type="caution">
    <text evidence="1">The sequence shown here is derived from an EMBL/GenBank/DDBJ whole genome shotgun (WGS) entry which is preliminary data.</text>
</comment>
<dbReference type="PANTHER" id="PTHR45458">
    <property type="entry name" value="SHORT-CHAIN DEHYDROGENASE/REDUCTASE SDR"/>
    <property type="match status" value="1"/>
</dbReference>
<proteinExistence type="predicted"/>
<dbReference type="InterPro" id="IPR036291">
    <property type="entry name" value="NAD(P)-bd_dom_sf"/>
</dbReference>
<name>A0A364LA33_TALAM</name>
<evidence type="ECO:0000313" key="2">
    <source>
        <dbReference type="Proteomes" id="UP000249363"/>
    </source>
</evidence>
<dbReference type="InterPro" id="IPR052184">
    <property type="entry name" value="SDR_enzymes"/>
</dbReference>
<evidence type="ECO:0000313" key="1">
    <source>
        <dbReference type="EMBL" id="RAO72667.1"/>
    </source>
</evidence>
<sequence>MRHLAVSCGILRSFSDGFPLRRPNSHQKEQRNNLKDPKNLVIATARNTANSSGLQKLKAEYPQNDRLILLDLDVSKIDSVRAAAKTLEPLLPNGLDNLVSNAGVSYSSMKTFEEIDIEEFTSEVVFTVTAPFNLLREFLPLVRKSEAKKALFVTSILGSVQLATNLPNVMNAYSVARAALNMLIRKWSVILKDEGITAAVIHPGWIGETDMGDELSEWVAKYNPTLENVPTEKAAADCMRILNSMTKEDWGAYFHQDGSRLPF</sequence>
<reference evidence="1 2" key="1">
    <citation type="journal article" date="2017" name="Biotechnol. Biofuels">
        <title>Differential beta-glucosidase expression as a function of carbon source availability in Talaromyces amestolkiae: a genomic and proteomic approach.</title>
        <authorList>
            <person name="de Eugenio L.I."/>
            <person name="Mendez-Liter J.A."/>
            <person name="Nieto-Dominguez M."/>
            <person name="Alonso L."/>
            <person name="Gil-Munoz J."/>
            <person name="Barriuso J."/>
            <person name="Prieto A."/>
            <person name="Martinez M.J."/>
        </authorList>
    </citation>
    <scope>NUCLEOTIDE SEQUENCE [LARGE SCALE GENOMIC DNA]</scope>
    <source>
        <strain evidence="1 2">CIB</strain>
    </source>
</reference>
<dbReference type="Pfam" id="PF00106">
    <property type="entry name" value="adh_short"/>
    <property type="match status" value="1"/>
</dbReference>
<protein>
    <recommendedName>
        <fullName evidence="3">Short-chain dehydrogenase</fullName>
    </recommendedName>
</protein>
<dbReference type="PANTHER" id="PTHR45458:SF3">
    <property type="entry name" value="CHAIN DEHYDROGENASE (ATSC), PUTATIVE-RELATED"/>
    <property type="match status" value="1"/>
</dbReference>
<dbReference type="OrthoDB" id="9876299at2759"/>
<organism evidence="1 2">
    <name type="scientific">Talaromyces amestolkiae</name>
    <dbReference type="NCBI Taxonomy" id="1196081"/>
    <lineage>
        <taxon>Eukaryota</taxon>
        <taxon>Fungi</taxon>
        <taxon>Dikarya</taxon>
        <taxon>Ascomycota</taxon>
        <taxon>Pezizomycotina</taxon>
        <taxon>Eurotiomycetes</taxon>
        <taxon>Eurotiomycetidae</taxon>
        <taxon>Eurotiales</taxon>
        <taxon>Trichocomaceae</taxon>
        <taxon>Talaromyces</taxon>
        <taxon>Talaromyces sect. Talaromyces</taxon>
    </lineage>
</organism>